<evidence type="ECO:0000256" key="5">
    <source>
        <dbReference type="SAM" id="Coils"/>
    </source>
</evidence>
<dbReference type="GO" id="GO:0006397">
    <property type="term" value="P:mRNA processing"/>
    <property type="evidence" value="ECO:0007669"/>
    <property type="project" value="InterPro"/>
</dbReference>
<keyword evidence="4" id="KW-0539">Nucleus</keyword>
<evidence type="ECO:0000256" key="2">
    <source>
        <dbReference type="ARBA" id="ARBA00006482"/>
    </source>
</evidence>
<gene>
    <name evidence="6" type="ORF">C7M84_011207</name>
</gene>
<dbReference type="AlphaFoldDB" id="A0A423T1S9"/>
<comment type="similarity">
    <text evidence="2">Belongs to the THOC7 family.</text>
</comment>
<evidence type="ECO:0000256" key="4">
    <source>
        <dbReference type="ARBA" id="ARBA00023242"/>
    </source>
</evidence>
<dbReference type="OrthoDB" id="205166at2759"/>
<dbReference type="PANTHER" id="PTHR23405:SF5">
    <property type="entry name" value="THO COMPLEX SUBUNIT 7 HOMOLOG"/>
    <property type="match status" value="1"/>
</dbReference>
<evidence type="ECO:0000313" key="6">
    <source>
        <dbReference type="EMBL" id="ROT70502.1"/>
    </source>
</evidence>
<organism evidence="6 7">
    <name type="scientific">Penaeus vannamei</name>
    <name type="common">Whiteleg shrimp</name>
    <name type="synonym">Litopenaeus vannamei</name>
    <dbReference type="NCBI Taxonomy" id="6689"/>
    <lineage>
        <taxon>Eukaryota</taxon>
        <taxon>Metazoa</taxon>
        <taxon>Ecdysozoa</taxon>
        <taxon>Arthropoda</taxon>
        <taxon>Crustacea</taxon>
        <taxon>Multicrustacea</taxon>
        <taxon>Malacostraca</taxon>
        <taxon>Eumalacostraca</taxon>
        <taxon>Eucarida</taxon>
        <taxon>Decapoda</taxon>
        <taxon>Dendrobranchiata</taxon>
        <taxon>Penaeoidea</taxon>
        <taxon>Penaeidae</taxon>
        <taxon>Penaeus</taxon>
    </lineage>
</organism>
<reference evidence="6 7" key="2">
    <citation type="submission" date="2019-01" db="EMBL/GenBank/DDBJ databases">
        <title>The decoding of complex shrimp genome reveals the adaptation for benthos swimmer, frequently molting mechanism and breeding impact on genome.</title>
        <authorList>
            <person name="Sun Y."/>
            <person name="Gao Y."/>
            <person name="Yu Y."/>
        </authorList>
    </citation>
    <scope>NUCLEOTIDE SEQUENCE [LARGE SCALE GENOMIC DNA]</scope>
    <source>
        <tissue evidence="6">Muscle</tissue>
    </source>
</reference>
<evidence type="ECO:0000313" key="7">
    <source>
        <dbReference type="Proteomes" id="UP000283509"/>
    </source>
</evidence>
<dbReference type="PANTHER" id="PTHR23405">
    <property type="entry name" value="MAINTENANCE OF KILLER 16 MAK16 PROTEIN-RELATED"/>
    <property type="match status" value="1"/>
</dbReference>
<accession>A0A423T1S9</accession>
<protein>
    <submittedName>
        <fullName evidence="6">Putative THO complex subunit 7-like</fullName>
    </submittedName>
</protein>
<keyword evidence="7" id="KW-1185">Reference proteome</keyword>
<dbReference type="Pfam" id="PF05615">
    <property type="entry name" value="THOC7"/>
    <property type="match status" value="1"/>
</dbReference>
<feature type="coiled-coil region" evidence="5">
    <location>
        <begin position="137"/>
        <end position="164"/>
    </location>
</feature>
<dbReference type="GO" id="GO:0000445">
    <property type="term" value="C:THO complex part of transcription export complex"/>
    <property type="evidence" value="ECO:0007669"/>
    <property type="project" value="InterPro"/>
</dbReference>
<dbReference type="EMBL" id="QCYY01002417">
    <property type="protein sequence ID" value="ROT70502.1"/>
    <property type="molecule type" value="Genomic_DNA"/>
</dbReference>
<evidence type="ECO:0000256" key="1">
    <source>
        <dbReference type="ARBA" id="ARBA00004123"/>
    </source>
</evidence>
<comment type="caution">
    <text evidence="6">The sequence shown here is derived from an EMBL/GenBank/DDBJ whole genome shotgun (WGS) entry which is preliminary data.</text>
</comment>
<reference evidence="6 7" key="1">
    <citation type="submission" date="2018-04" db="EMBL/GenBank/DDBJ databases">
        <authorList>
            <person name="Zhang X."/>
            <person name="Yuan J."/>
            <person name="Li F."/>
            <person name="Xiang J."/>
        </authorList>
    </citation>
    <scope>NUCLEOTIDE SEQUENCE [LARGE SCALE GENOMIC DNA]</scope>
    <source>
        <tissue evidence="6">Muscle</tissue>
    </source>
</reference>
<proteinExistence type="inferred from homology"/>
<comment type="subcellular location">
    <subcellularLocation>
        <location evidence="1">Nucleus</location>
    </subcellularLocation>
</comment>
<evidence type="ECO:0000256" key="3">
    <source>
        <dbReference type="ARBA" id="ARBA00023054"/>
    </source>
</evidence>
<dbReference type="GO" id="GO:0006406">
    <property type="term" value="P:mRNA export from nucleus"/>
    <property type="evidence" value="ECO:0007669"/>
    <property type="project" value="TreeGrafter"/>
</dbReference>
<keyword evidence="3 5" id="KW-0175">Coiled coil</keyword>
<dbReference type="Proteomes" id="UP000283509">
    <property type="component" value="Unassembled WGS sequence"/>
</dbReference>
<dbReference type="STRING" id="6689.A0A423T1S9"/>
<name>A0A423T1S9_PENVA</name>
<dbReference type="InterPro" id="IPR008501">
    <property type="entry name" value="THOC7/Mft1"/>
</dbReference>
<sequence>MGDEEIIRRRLMIDGDGTGDARVMMMFMKSFIKWCSTDDSPQECQNQFDRLLTQLASIEHSSLKWKAIVDMNQEEIKHYELLRDETSRSVEDAYVAIGIAKQELEEARQVRRNRLEYDALARLIKEHPPRSDTANKLAHLTQHLHSLKSKRDQLEEKLSLRRKQLHVLVTALHQLQQTLLHDNSPSQDEEPTLVDEIIDLTKAPATIDLTGSGAAMDTT</sequence>